<dbReference type="RefSeq" id="WP_082816906.1">
    <property type="nucleotide sequence ID" value="NZ_LSGP01000025.1"/>
</dbReference>
<dbReference type="NCBIfam" id="NF033504">
    <property type="entry name" value="Ni_dep_LarA"/>
    <property type="match status" value="1"/>
</dbReference>
<proteinExistence type="predicted"/>
<gene>
    <name evidence="2" type="ORF">AXX12_13115</name>
</gene>
<reference evidence="2 3" key="1">
    <citation type="submission" date="2016-02" db="EMBL/GenBank/DDBJ databases">
        <title>Anaerosporomusa subterraneum gen. nov., sp. nov., a spore-forming obligate anaerobe isolated from saprolite.</title>
        <authorList>
            <person name="Choi J.K."/>
            <person name="Shah M."/>
            <person name="Yee N."/>
        </authorList>
    </citation>
    <scope>NUCLEOTIDE SEQUENCE [LARGE SCALE GENOMIC DNA]</scope>
    <source>
        <strain evidence="2 3">RU4</strain>
    </source>
</reference>
<comment type="caution">
    <text evidence="2">The sequence shown here is derived from an EMBL/GenBank/DDBJ whole genome shotgun (WGS) entry which is preliminary data.</text>
</comment>
<name>A0A154BMA6_ANASB</name>
<dbReference type="InterPro" id="IPR048068">
    <property type="entry name" value="LarA-like"/>
</dbReference>
<dbReference type="GO" id="GO:0050043">
    <property type="term" value="F:lactate racemase activity"/>
    <property type="evidence" value="ECO:0007669"/>
    <property type="project" value="InterPro"/>
</dbReference>
<dbReference type="InterPro" id="IPR043166">
    <property type="entry name" value="LarA-like_C"/>
</dbReference>
<keyword evidence="3" id="KW-1185">Reference proteome</keyword>
<dbReference type="Gene3D" id="3.90.226.30">
    <property type="match status" value="1"/>
</dbReference>
<dbReference type="EMBL" id="LSGP01000025">
    <property type="protein sequence ID" value="KYZ75113.1"/>
    <property type="molecule type" value="Genomic_DNA"/>
</dbReference>
<organism evidence="2 3">
    <name type="scientific">Anaerosporomusa subterranea</name>
    <dbReference type="NCBI Taxonomy" id="1794912"/>
    <lineage>
        <taxon>Bacteria</taxon>
        <taxon>Bacillati</taxon>
        <taxon>Bacillota</taxon>
        <taxon>Negativicutes</taxon>
        <taxon>Acetonemataceae</taxon>
        <taxon>Anaerosporomusa</taxon>
    </lineage>
</organism>
<dbReference type="Pfam" id="PF09861">
    <property type="entry name" value="Lar_N"/>
    <property type="match status" value="1"/>
</dbReference>
<dbReference type="Gene3D" id="3.40.50.11440">
    <property type="match status" value="1"/>
</dbReference>
<dbReference type="InterPro" id="IPR018657">
    <property type="entry name" value="LarA-like_N"/>
</dbReference>
<accession>A0A154BMA6</accession>
<protein>
    <recommendedName>
        <fullName evidence="1">LarA-like N-terminal domain-containing protein</fullName>
    </recommendedName>
</protein>
<dbReference type="PANTHER" id="PTHR33171">
    <property type="entry name" value="LAR_N DOMAIN-CONTAINING PROTEIN"/>
    <property type="match status" value="1"/>
</dbReference>
<evidence type="ECO:0000313" key="3">
    <source>
        <dbReference type="Proteomes" id="UP000076268"/>
    </source>
</evidence>
<evidence type="ECO:0000313" key="2">
    <source>
        <dbReference type="EMBL" id="KYZ75113.1"/>
    </source>
</evidence>
<sequence>MNSFTNPYFTPIEAAGFSIDEYAPAEFTSSDKVGRDLIEQALAAPIGSPTLESAVRPRDRVVIVVDDLSRTTPVREILPLVLKRLHEAGTIKENIEILIALGTHRPMSEQEMAERLGAQICRDYAVYNHAWGDPNSLILTGETSSGLPVWLNKRLLSADYIIGIGHIVPHRVAGFSGGGKIIQPGVSGPATTGQTHWMSAYYHASEILGQADNPVRQQIEEVALAAGLRFIVNVVQDRRGRLVGVFAGHPIEAHRVGCRLAESVYGVKVKRRTDIVIAESVPSELDLWQATKALQAASIVVKPGGAIVLLAECPEGISRSHGDLIRQYGFRPLHQVKGLVKDGCINDLNVASYLARVGNVIARTPTWLVSRGISPEEAASIGFRSAVSPSDALAQASVGRGVTLSILWHGGEILPLVENESMEG</sequence>
<feature type="domain" description="LarA-like N-terminal" evidence="1">
    <location>
        <begin position="27"/>
        <end position="200"/>
    </location>
</feature>
<dbReference type="AlphaFoldDB" id="A0A154BMA6"/>
<dbReference type="STRING" id="1794912.AXX12_13115"/>
<evidence type="ECO:0000259" key="1">
    <source>
        <dbReference type="Pfam" id="PF09861"/>
    </source>
</evidence>
<dbReference type="InterPro" id="IPR047926">
    <property type="entry name" value="Ni_dep_LarA"/>
</dbReference>
<dbReference type="OrthoDB" id="9770545at2"/>
<dbReference type="Proteomes" id="UP000076268">
    <property type="component" value="Unassembled WGS sequence"/>
</dbReference>
<dbReference type="PANTHER" id="PTHR33171:SF17">
    <property type="entry name" value="LARA-LIKE N-TERMINAL DOMAIN-CONTAINING PROTEIN"/>
    <property type="match status" value="1"/>
</dbReference>